<dbReference type="AlphaFoldDB" id="C5KTA2"/>
<protein>
    <submittedName>
        <fullName evidence="2">Uncharacterized protein</fullName>
    </submittedName>
</protein>
<dbReference type="GeneID" id="9057804"/>
<organism evidence="3">
    <name type="scientific">Perkinsus marinus (strain ATCC 50983 / TXsc)</name>
    <dbReference type="NCBI Taxonomy" id="423536"/>
    <lineage>
        <taxon>Eukaryota</taxon>
        <taxon>Sar</taxon>
        <taxon>Alveolata</taxon>
        <taxon>Perkinsozoa</taxon>
        <taxon>Perkinsea</taxon>
        <taxon>Perkinsida</taxon>
        <taxon>Perkinsidae</taxon>
        <taxon>Perkinsus</taxon>
    </lineage>
</organism>
<feature type="compositionally biased region" description="Basic and acidic residues" evidence="1">
    <location>
        <begin position="299"/>
        <end position="364"/>
    </location>
</feature>
<accession>C5KTA2</accession>
<dbReference type="OMA" id="NWRASAA"/>
<proteinExistence type="predicted"/>
<dbReference type="EMBL" id="GG676168">
    <property type="protein sequence ID" value="EER12453.1"/>
    <property type="molecule type" value="Genomic_DNA"/>
</dbReference>
<dbReference type="InParanoid" id="C5KTA2"/>
<evidence type="ECO:0000313" key="2">
    <source>
        <dbReference type="EMBL" id="EER12452.1"/>
    </source>
</evidence>
<dbReference type="RefSeq" id="XP_002780657.1">
    <property type="nucleotide sequence ID" value="XM_002780611.1"/>
</dbReference>
<sequence>MPQKPKATKMSLYDFQGEPKEELLPTRSIGLERQPMNRRRDVEPGRGDSEGTWRRGGDDGRSGSRERGDPEAGRGDLDDNWRGSARLRPSSSREGFGDRREGFSDRREGFGDRRVDPADEDMNWRSGPRPNLDRAGSSRLPRADDSGLTPFRQQLRERAEAERARREGERSTERDNQDDERGRRLEDAFSRPSSRGFGSRGEPRSLSREDSARGADRADTDDNWRASAAPAHTSAAPPWRRPGTAEEPRSSDAPMPWRRPGTAPAADWKADLANRNRPSGPSSTEEPRSRAWVPSSRADALRDDRVRRDDAFGSRRNEEPIRRGDNSRREELPRRETSSWRAEALRRDEPSRRSDEPIRREEPTRSFAPWRKGGESRPEVPVKEETVEGTKREMAHNDEWADEEEEKPVKPTVPAFDTVKIDKFLVAYQKHVDDATKKNEHLAAKMPKNLGVAEMQSSYLLDNIVKALVTKASTFASLDECLELFHRHAPVFNALIDSNRQTRGYCFQLLTSSQKVVESLRCPRVAKDCTLIEAVWYSLYDIDAITAELIAFWSNEYSGSEADTADRTKIVFQTQALRDWLSAPGEGEATKDATDEDDDDDEWASSSSEDEDIEALIPKRATDMRVR</sequence>
<evidence type="ECO:0000256" key="1">
    <source>
        <dbReference type="SAM" id="MobiDB-lite"/>
    </source>
</evidence>
<feature type="region of interest" description="Disordered" evidence="1">
    <location>
        <begin position="1"/>
        <end position="409"/>
    </location>
</feature>
<dbReference type="EMBL" id="GG676168">
    <property type="protein sequence ID" value="EER12452.1"/>
    <property type="molecule type" value="Genomic_DNA"/>
</dbReference>
<dbReference type="OrthoDB" id="10500201at2759"/>
<gene>
    <name evidence="2" type="ORF">Pmar_PMAR001250</name>
</gene>
<name>C5KTA2_PERM5</name>
<feature type="compositionally biased region" description="Basic and acidic residues" evidence="1">
    <location>
        <begin position="38"/>
        <end position="81"/>
    </location>
</feature>
<feature type="compositionally biased region" description="Basic and acidic residues" evidence="1">
    <location>
        <begin position="95"/>
        <end position="117"/>
    </location>
</feature>
<keyword evidence="3" id="KW-1185">Reference proteome</keyword>
<feature type="region of interest" description="Disordered" evidence="1">
    <location>
        <begin position="581"/>
        <end position="627"/>
    </location>
</feature>
<evidence type="ECO:0000313" key="3">
    <source>
        <dbReference type="Proteomes" id="UP000007800"/>
    </source>
</evidence>
<feature type="compositionally biased region" description="Low complexity" evidence="1">
    <location>
        <begin position="226"/>
        <end position="238"/>
    </location>
</feature>
<feature type="compositionally biased region" description="Acidic residues" evidence="1">
    <location>
        <begin position="594"/>
        <end position="614"/>
    </location>
</feature>
<feature type="compositionally biased region" description="Basic and acidic residues" evidence="1">
    <location>
        <begin position="372"/>
        <end position="399"/>
    </location>
</feature>
<dbReference type="Proteomes" id="UP000007800">
    <property type="component" value="Unassembled WGS sequence"/>
</dbReference>
<dbReference type="Gene3D" id="1.25.40.180">
    <property type="match status" value="1"/>
</dbReference>
<feature type="compositionally biased region" description="Basic and acidic residues" evidence="1">
    <location>
        <begin position="154"/>
        <end position="189"/>
    </location>
</feature>
<reference evidence="2 3" key="1">
    <citation type="submission" date="2008-07" db="EMBL/GenBank/DDBJ databases">
        <authorList>
            <person name="El-Sayed N."/>
            <person name="Caler E."/>
            <person name="Inman J."/>
            <person name="Amedeo P."/>
            <person name="Hass B."/>
            <person name="Wortman J."/>
        </authorList>
    </citation>
    <scope>NUCLEOTIDE SEQUENCE [LARGE SCALE GENOMIC DNA]</scope>
    <source>
        <strain evidence="2">ATCC 50983</strain>
        <strain evidence="3">ATCC 50983 / TXsc</strain>
    </source>
</reference>
<dbReference type="RefSeq" id="XP_002780658.1">
    <property type="nucleotide sequence ID" value="XM_002780612.1"/>
</dbReference>
<feature type="compositionally biased region" description="Basic and acidic residues" evidence="1">
    <location>
        <begin position="201"/>
        <end position="224"/>
    </location>
</feature>